<keyword evidence="2" id="KW-1003">Cell membrane</keyword>
<evidence type="ECO:0000256" key="2">
    <source>
        <dbReference type="ARBA" id="ARBA00022475"/>
    </source>
</evidence>
<keyword evidence="3 6" id="KW-0812">Transmembrane</keyword>
<feature type="transmembrane region" description="Helical" evidence="6">
    <location>
        <begin position="226"/>
        <end position="244"/>
    </location>
</feature>
<keyword evidence="4 6" id="KW-1133">Transmembrane helix</keyword>
<dbReference type="PANTHER" id="PTHR34857:SF2">
    <property type="entry name" value="SLL0384 PROTEIN"/>
    <property type="match status" value="1"/>
</dbReference>
<dbReference type="EMBL" id="DTHJ01000006">
    <property type="protein sequence ID" value="HHS62057.1"/>
    <property type="molecule type" value="Genomic_DNA"/>
</dbReference>
<organism evidence="7">
    <name type="scientific">candidate division WOR-3 bacterium</name>
    <dbReference type="NCBI Taxonomy" id="2052148"/>
    <lineage>
        <taxon>Bacteria</taxon>
        <taxon>Bacteria division WOR-3</taxon>
    </lineage>
</organism>
<name>A0A7C6AEC9_UNCW3</name>
<dbReference type="Pfam" id="PF02361">
    <property type="entry name" value="CbiQ"/>
    <property type="match status" value="1"/>
</dbReference>
<dbReference type="AlphaFoldDB" id="A0A7C6AEC9"/>
<keyword evidence="5 6" id="KW-0472">Membrane</keyword>
<feature type="transmembrane region" description="Helical" evidence="6">
    <location>
        <begin position="21"/>
        <end position="53"/>
    </location>
</feature>
<dbReference type="GO" id="GO:0006824">
    <property type="term" value="P:cobalt ion transport"/>
    <property type="evidence" value="ECO:0007669"/>
    <property type="project" value="InterPro"/>
</dbReference>
<evidence type="ECO:0000256" key="6">
    <source>
        <dbReference type="SAM" id="Phobius"/>
    </source>
</evidence>
<dbReference type="NCBIfam" id="TIGR02454">
    <property type="entry name" value="ECF_T_CbiQ"/>
    <property type="match status" value="1"/>
</dbReference>
<comment type="subcellular location">
    <subcellularLocation>
        <location evidence="1">Cell membrane</location>
        <topology evidence="1">Multi-pass membrane protein</topology>
    </subcellularLocation>
</comment>
<evidence type="ECO:0000313" key="7">
    <source>
        <dbReference type="EMBL" id="HHS62057.1"/>
    </source>
</evidence>
<dbReference type="CDD" id="cd16914">
    <property type="entry name" value="EcfT"/>
    <property type="match status" value="1"/>
</dbReference>
<dbReference type="GO" id="GO:0043190">
    <property type="term" value="C:ATP-binding cassette (ABC) transporter complex"/>
    <property type="evidence" value="ECO:0007669"/>
    <property type="project" value="InterPro"/>
</dbReference>
<evidence type="ECO:0000256" key="5">
    <source>
        <dbReference type="ARBA" id="ARBA00023136"/>
    </source>
</evidence>
<feature type="transmembrane region" description="Helical" evidence="6">
    <location>
        <begin position="65"/>
        <end position="83"/>
    </location>
</feature>
<sequence>MFNEYIKGDSLIHKFDPRIKVLYALLFSVAIALQNELVPSLIGLLISIVLVIIAQIKFREIINRLLIVDEFILLLWVVLPLTYPGEPLVKILGFKISQQGIQFTLLLTIKANGIMLILISLIATSSIFDIVHSLLHLKIPEKLVFLFFLVYRYTWVLNDEYEKIMRATKARGFRLRNDIHTYRAIAYIVGSLLVKSYNRAENLYRAMVCRGFAGKFWLIDHFKFRFIDLVGAIILTICNIVIIIA</sequence>
<dbReference type="InterPro" id="IPR012809">
    <property type="entry name" value="ECF_CbiQ"/>
</dbReference>
<evidence type="ECO:0000256" key="3">
    <source>
        <dbReference type="ARBA" id="ARBA00022692"/>
    </source>
</evidence>
<reference evidence="7" key="1">
    <citation type="journal article" date="2020" name="mSystems">
        <title>Genome- and Community-Level Interaction Insights into Carbon Utilization and Element Cycling Functions of Hydrothermarchaeota in Hydrothermal Sediment.</title>
        <authorList>
            <person name="Zhou Z."/>
            <person name="Liu Y."/>
            <person name="Xu W."/>
            <person name="Pan J."/>
            <person name="Luo Z.H."/>
            <person name="Li M."/>
        </authorList>
    </citation>
    <scope>NUCLEOTIDE SEQUENCE [LARGE SCALE GENOMIC DNA]</scope>
    <source>
        <strain evidence="7">SpSt-783</strain>
    </source>
</reference>
<comment type="caution">
    <text evidence="7">The sequence shown here is derived from an EMBL/GenBank/DDBJ whole genome shotgun (WGS) entry which is preliminary data.</text>
</comment>
<evidence type="ECO:0000256" key="4">
    <source>
        <dbReference type="ARBA" id="ARBA00022989"/>
    </source>
</evidence>
<dbReference type="PANTHER" id="PTHR34857">
    <property type="entry name" value="SLL0384 PROTEIN"/>
    <property type="match status" value="1"/>
</dbReference>
<proteinExistence type="predicted"/>
<accession>A0A7C6AEC9</accession>
<gene>
    <name evidence="7" type="primary">cbiQ</name>
    <name evidence="7" type="ORF">ENV70_00370</name>
</gene>
<dbReference type="InterPro" id="IPR003339">
    <property type="entry name" value="ABC/ECF_trnsptr_transmembrane"/>
</dbReference>
<protein>
    <submittedName>
        <fullName evidence="7">Cobalt ECF transporter T component CbiQ</fullName>
    </submittedName>
</protein>
<dbReference type="InterPro" id="IPR051611">
    <property type="entry name" value="ECF_transporter_component"/>
</dbReference>
<evidence type="ECO:0000256" key="1">
    <source>
        <dbReference type="ARBA" id="ARBA00004651"/>
    </source>
</evidence>